<gene>
    <name evidence="2" type="ORF">MNBD_GAMMA12-393</name>
</gene>
<name>A0A3B0YSQ3_9ZZZZ</name>
<dbReference type="AlphaFoldDB" id="A0A3B0YSQ3"/>
<reference evidence="2" key="1">
    <citation type="submission" date="2018-06" db="EMBL/GenBank/DDBJ databases">
        <authorList>
            <person name="Zhirakovskaya E."/>
        </authorList>
    </citation>
    <scope>NUCLEOTIDE SEQUENCE</scope>
</reference>
<protein>
    <submittedName>
        <fullName evidence="2">Uncharacterized protein</fullName>
    </submittedName>
</protein>
<accession>A0A3B0YSQ3</accession>
<evidence type="ECO:0000313" key="2">
    <source>
        <dbReference type="EMBL" id="VAW79123.1"/>
    </source>
</evidence>
<dbReference type="EMBL" id="UOFL01000171">
    <property type="protein sequence ID" value="VAW79123.1"/>
    <property type="molecule type" value="Genomic_DNA"/>
</dbReference>
<proteinExistence type="predicted"/>
<feature type="region of interest" description="Disordered" evidence="1">
    <location>
        <begin position="352"/>
        <end position="522"/>
    </location>
</feature>
<feature type="compositionally biased region" description="Polar residues" evidence="1">
    <location>
        <begin position="455"/>
        <end position="464"/>
    </location>
</feature>
<feature type="compositionally biased region" description="Low complexity" evidence="1">
    <location>
        <begin position="469"/>
        <end position="485"/>
    </location>
</feature>
<feature type="compositionally biased region" description="Polar residues" evidence="1">
    <location>
        <begin position="352"/>
        <end position="362"/>
    </location>
</feature>
<feature type="compositionally biased region" description="Polar residues" evidence="1">
    <location>
        <begin position="400"/>
        <end position="415"/>
    </location>
</feature>
<evidence type="ECO:0000256" key="1">
    <source>
        <dbReference type="SAM" id="MobiDB-lite"/>
    </source>
</evidence>
<feature type="compositionally biased region" description="Polar residues" evidence="1">
    <location>
        <begin position="424"/>
        <end position="447"/>
    </location>
</feature>
<sequence>MKMTHTIYKLFLSNIIFIGLFSISGHLQAAFYDSAIGKKPSSLLNGRLTIQAPSTSRRDELTIDLQSEKNLFKDQTVLKYLKNNKQLRIVATELFTWRTGNLQGNLVKLIYNYPQKVGLQYKISQIDRNHYELIPSKLLLIRGSALVRTLFFVNTDNTIQSIDIYMNANAILNSKKAKLLAKKLLSSIKAGKRKLRRGPKTVFLGSKQKPHFFKIRLPKGFVISSKKQNHARVYIIRKLVPLGNSQTSLAIYIGSKPSPYHSHFGDYDTSHNAASSRLLGQSIYWHKLKKADSLKRRMAKASQELPWSDKNARGQKYFIHVFADSASNKGMKKMVRLAAKLRYVKKPRYAFINTQNQYKHNQAGNRGRRSSRPASPSNPDNDGHNSSSHQQFFDDETYQDKNSQQRRYSNAPSKQRNNRRYSVPNKQANDSRYSSTPNNQSNLNQPRYNDAPSPRATNPWSRSNKPYRRPNQYNPDNYPNNYTDNSGQYDDGYTNDRYYQDNHSHNGQYQDQHHSHSFSNEF</sequence>
<organism evidence="2">
    <name type="scientific">hydrothermal vent metagenome</name>
    <dbReference type="NCBI Taxonomy" id="652676"/>
    <lineage>
        <taxon>unclassified sequences</taxon>
        <taxon>metagenomes</taxon>
        <taxon>ecological metagenomes</taxon>
    </lineage>
</organism>